<evidence type="ECO:0000259" key="2">
    <source>
        <dbReference type="Pfam" id="PF00850"/>
    </source>
</evidence>
<comment type="caution">
    <text evidence="3">The sequence shown here is derived from an EMBL/GenBank/DDBJ whole genome shotgun (WGS) entry which is preliminary data.</text>
</comment>
<accession>H5T8E6</accession>
<dbReference type="AlphaFoldDB" id="H5T8E6"/>
<protein>
    <submittedName>
        <fullName evidence="3">Histone deacetylase superfamily</fullName>
    </submittedName>
</protein>
<name>H5T8E6_9ALTE</name>
<dbReference type="OrthoDB" id="9808367at2"/>
<evidence type="ECO:0000313" key="4">
    <source>
        <dbReference type="Proteomes" id="UP000053586"/>
    </source>
</evidence>
<evidence type="ECO:0000256" key="1">
    <source>
        <dbReference type="ARBA" id="ARBA00005947"/>
    </source>
</evidence>
<reference evidence="3 4" key="1">
    <citation type="journal article" date="2012" name="J. Bacteriol.">
        <title>Genome sequence of proteorhodopsin-containing sea ice bacterium Glaciecola punicea ACAM 611T.</title>
        <authorList>
            <person name="Qin Q.-L."/>
            <person name="Xie B.-B."/>
            <person name="Shu Y.-L."/>
            <person name="Rong J.-C."/>
            <person name="Zhao D.-L."/>
            <person name="Zhang X.-Y."/>
            <person name="Chen X.-L."/>
            <person name="Zhou B.-C."/>
            <person name="Zhanga Y.-Z."/>
        </authorList>
    </citation>
    <scope>NUCLEOTIDE SEQUENCE [LARGE SCALE GENOMIC DNA]</scope>
    <source>
        <strain evidence="3 4">ACAM 611</strain>
    </source>
</reference>
<dbReference type="PRINTS" id="PR01270">
    <property type="entry name" value="HDASUPER"/>
</dbReference>
<dbReference type="InterPro" id="IPR023696">
    <property type="entry name" value="Ureohydrolase_dom_sf"/>
</dbReference>
<dbReference type="eggNOG" id="COG0123">
    <property type="taxonomic scope" value="Bacteria"/>
</dbReference>
<dbReference type="PANTHER" id="PTHR10625:SF10">
    <property type="entry name" value="HISTONE DEACETYLASE HDAC1"/>
    <property type="match status" value="1"/>
</dbReference>
<dbReference type="SUPFAM" id="SSF52768">
    <property type="entry name" value="Arginase/deacetylase"/>
    <property type="match status" value="1"/>
</dbReference>
<proteinExistence type="inferred from homology"/>
<dbReference type="InterPro" id="IPR000286">
    <property type="entry name" value="HDACs"/>
</dbReference>
<comment type="similarity">
    <text evidence="1">Belongs to the histone deacetylase family.</text>
</comment>
<dbReference type="Gene3D" id="3.40.800.20">
    <property type="entry name" value="Histone deacetylase domain"/>
    <property type="match status" value="1"/>
</dbReference>
<gene>
    <name evidence="3" type="ORF">GPUN_0440</name>
</gene>
<dbReference type="GO" id="GO:0040029">
    <property type="term" value="P:epigenetic regulation of gene expression"/>
    <property type="evidence" value="ECO:0007669"/>
    <property type="project" value="TreeGrafter"/>
</dbReference>
<evidence type="ECO:0000313" key="3">
    <source>
        <dbReference type="EMBL" id="GAB54587.1"/>
    </source>
</evidence>
<dbReference type="InterPro" id="IPR023801">
    <property type="entry name" value="His_deacetylse_dom"/>
</dbReference>
<dbReference type="CDD" id="cd11599">
    <property type="entry name" value="HDAC_classII_2"/>
    <property type="match status" value="1"/>
</dbReference>
<sequence length="307" mass="33475">MTVTIIGSPKCNLHNMGNDHPEQSARLHQINDQLIASGLEYVVHFANSHKIDIATLKLAHDNDFVDRVISSAPTQEGERVFIDDDTSLMSKSLDAVLHSAGAVKDAVDLILAGKTRSAFCSVRPPGHHAGYSNSSGFCIFNNVAVGAKYALDVMGLKRVAIIDFDVHHGDGTQNIVESDERIMFCSSFQHPFYPFSGDGPTRDTILNVPIAAGTGGEDYRLLVAHWFEALDKFKPELIFISAGFDGHAEDEMGYLRLVEGDYVWLTEQIKMVADKHCNGHIVSVLEGGYALSALGRSVVAHLKVLAK</sequence>
<dbReference type="InterPro" id="IPR037138">
    <property type="entry name" value="His_deacetylse_dom_sf"/>
</dbReference>
<feature type="domain" description="Histone deacetylase" evidence="2">
    <location>
        <begin position="20"/>
        <end position="305"/>
    </location>
</feature>
<organism evidence="3 4">
    <name type="scientific">Glaciecola punicea ACAM 611</name>
    <dbReference type="NCBI Taxonomy" id="1121923"/>
    <lineage>
        <taxon>Bacteria</taxon>
        <taxon>Pseudomonadati</taxon>
        <taxon>Pseudomonadota</taxon>
        <taxon>Gammaproteobacteria</taxon>
        <taxon>Alteromonadales</taxon>
        <taxon>Alteromonadaceae</taxon>
        <taxon>Glaciecola</taxon>
    </lineage>
</organism>
<dbReference type="GO" id="GO:0004407">
    <property type="term" value="F:histone deacetylase activity"/>
    <property type="evidence" value="ECO:0007669"/>
    <property type="project" value="TreeGrafter"/>
</dbReference>
<dbReference type="Proteomes" id="UP000053586">
    <property type="component" value="Unassembled WGS sequence"/>
</dbReference>
<dbReference type="PANTHER" id="PTHR10625">
    <property type="entry name" value="HISTONE DEACETYLASE HDAC1-RELATED"/>
    <property type="match status" value="1"/>
</dbReference>
<dbReference type="RefSeq" id="WP_006002953.1">
    <property type="nucleotide sequence ID" value="NZ_BAET01000006.1"/>
</dbReference>
<keyword evidence="4" id="KW-1185">Reference proteome</keyword>
<dbReference type="STRING" id="56804.BAE46_11275"/>
<reference evidence="3 4" key="2">
    <citation type="journal article" date="2017" name="Antonie Van Leeuwenhoek">
        <title>Rhizobium rhizosphaerae sp. nov., a novel species isolated from rice rhizosphere.</title>
        <authorList>
            <person name="Zhao J.J."/>
            <person name="Zhang J."/>
            <person name="Zhang R.J."/>
            <person name="Zhang C.W."/>
            <person name="Yin H.Q."/>
            <person name="Zhang X.X."/>
        </authorList>
    </citation>
    <scope>NUCLEOTIDE SEQUENCE [LARGE SCALE GENOMIC DNA]</scope>
    <source>
        <strain evidence="3 4">ACAM 611</strain>
    </source>
</reference>
<dbReference type="EMBL" id="BAET01000006">
    <property type="protein sequence ID" value="GAB54587.1"/>
    <property type="molecule type" value="Genomic_DNA"/>
</dbReference>
<dbReference type="Pfam" id="PF00850">
    <property type="entry name" value="Hist_deacetyl"/>
    <property type="match status" value="1"/>
</dbReference>